<evidence type="ECO:0000259" key="14">
    <source>
        <dbReference type="Pfam" id="PF12583"/>
    </source>
</evidence>
<dbReference type="InterPro" id="IPR000209">
    <property type="entry name" value="Peptidase_S8/S53_dom"/>
</dbReference>
<dbReference type="GO" id="GO:0008240">
    <property type="term" value="F:tripeptidyl-peptidase activity"/>
    <property type="evidence" value="ECO:0007669"/>
    <property type="project" value="UniProtKB-EC"/>
</dbReference>
<evidence type="ECO:0000256" key="5">
    <source>
        <dbReference type="ARBA" id="ARBA00022438"/>
    </source>
</evidence>
<dbReference type="Pfam" id="PF12583">
    <property type="entry name" value="TPPII_C"/>
    <property type="match status" value="1"/>
</dbReference>
<dbReference type="Gene3D" id="2.60.40.3170">
    <property type="match status" value="1"/>
</dbReference>
<dbReference type="PROSITE" id="PS00137">
    <property type="entry name" value="SUBTILASE_HIS"/>
    <property type="match status" value="1"/>
</dbReference>
<dbReference type="EC" id="3.4.14.10" evidence="3"/>
<feature type="compositionally biased region" description="Basic and acidic residues" evidence="11">
    <location>
        <begin position="151"/>
        <end position="160"/>
    </location>
</feature>
<feature type="active site" description="Charge relay system" evidence="10">
    <location>
        <position position="46"/>
    </location>
</feature>
<keyword evidence="5" id="KW-0031">Aminopeptidase</keyword>
<dbReference type="InterPro" id="IPR034051">
    <property type="entry name" value="TPP_II_domain"/>
</dbReference>
<evidence type="ECO:0000256" key="6">
    <source>
        <dbReference type="ARBA" id="ARBA00022670"/>
    </source>
</evidence>
<dbReference type="CDD" id="cd04857">
    <property type="entry name" value="Peptidases_S8_Tripeptidyl_Aminopeptidase_II"/>
    <property type="match status" value="1"/>
</dbReference>
<keyword evidence="18" id="KW-1185">Reference proteome</keyword>
<feature type="compositionally biased region" description="Basic and acidic residues" evidence="11">
    <location>
        <begin position="1036"/>
        <end position="1051"/>
    </location>
</feature>
<evidence type="ECO:0000313" key="18">
    <source>
        <dbReference type="Proteomes" id="UP000494165"/>
    </source>
</evidence>
<evidence type="ECO:0000259" key="12">
    <source>
        <dbReference type="Pfam" id="PF00082"/>
    </source>
</evidence>
<dbReference type="Gene3D" id="1.25.40.710">
    <property type="match status" value="1"/>
</dbReference>
<dbReference type="Pfam" id="PF00082">
    <property type="entry name" value="Peptidase_S8"/>
    <property type="match status" value="1"/>
</dbReference>
<evidence type="ECO:0000259" key="15">
    <source>
        <dbReference type="Pfam" id="PF21223"/>
    </source>
</evidence>
<dbReference type="Gene3D" id="6.10.250.3080">
    <property type="match status" value="1"/>
</dbReference>
<dbReference type="PROSITE" id="PS51892">
    <property type="entry name" value="SUBTILASE"/>
    <property type="match status" value="1"/>
</dbReference>
<evidence type="ECO:0000256" key="8">
    <source>
        <dbReference type="ARBA" id="ARBA00022825"/>
    </source>
</evidence>
<comment type="similarity">
    <text evidence="2 10">Belongs to the peptidase S8 family.</text>
</comment>
<dbReference type="InterPro" id="IPR022398">
    <property type="entry name" value="Peptidase_S8_His-AS"/>
</dbReference>
<dbReference type="GO" id="GO:0005829">
    <property type="term" value="C:cytosol"/>
    <property type="evidence" value="ECO:0007669"/>
    <property type="project" value="TreeGrafter"/>
</dbReference>
<dbReference type="PRINTS" id="PR00723">
    <property type="entry name" value="SUBTILISIN"/>
</dbReference>
<organism evidence="17 18">
    <name type="scientific">Cloeon dipterum</name>
    <dbReference type="NCBI Taxonomy" id="197152"/>
    <lineage>
        <taxon>Eukaryota</taxon>
        <taxon>Metazoa</taxon>
        <taxon>Ecdysozoa</taxon>
        <taxon>Arthropoda</taxon>
        <taxon>Hexapoda</taxon>
        <taxon>Insecta</taxon>
        <taxon>Pterygota</taxon>
        <taxon>Palaeoptera</taxon>
        <taxon>Ephemeroptera</taxon>
        <taxon>Pisciforma</taxon>
        <taxon>Baetidae</taxon>
        <taxon>Cloeon</taxon>
    </lineage>
</organism>
<dbReference type="InterPro" id="IPR022232">
    <property type="entry name" value="TPPII_C_art"/>
</dbReference>
<dbReference type="GO" id="GO:0004252">
    <property type="term" value="F:serine-type endopeptidase activity"/>
    <property type="evidence" value="ECO:0007669"/>
    <property type="project" value="UniProtKB-UniRule"/>
</dbReference>
<dbReference type="InterPro" id="IPR015500">
    <property type="entry name" value="Peptidase_S8_subtilisin-rel"/>
</dbReference>
<gene>
    <name evidence="17" type="ORF">CLODIP_2_CD02911</name>
</gene>
<evidence type="ECO:0000256" key="3">
    <source>
        <dbReference type="ARBA" id="ARBA00012462"/>
    </source>
</evidence>
<dbReference type="PROSITE" id="PS00138">
    <property type="entry name" value="SUBTILASE_SER"/>
    <property type="match status" value="1"/>
</dbReference>
<sequence>MATTDDIVDADFPSWALVPKKETNVIAFINKYPEYDGRGTVIAIFDSGVDPGADGLQVTSDGKPKVIERIDCSGAGDVDTSTVVEAKDGAISGLTGRKLRIPKDWKNPTGKYHIGVKNAFELYPSKLRERIEKERKERRWDPGHKNAQAEASRKLQEFEAKNPQPTGPDKLVKEDYETQIELLASMEKKYYDPGPAYDCVVFHDGEMWRACVDTTEEGDLEKCVVMGPFRKTRDFAPLTKSDQLHYSVNFHDKGNTLEIVSMCSSHGTHVASIAAAYCPDSPEKNGVAPGAQIVSFTIGDNRLGSMETGTALVRAMTRVMSKEESQDDDGWNGHIDVINMSYGEHVHWSGSGRVGELMNEVINNYGVIWVASAGNNGPALCTISTPPDISTNAVIGVGAYVSPDMMVAEYSMRKKLPGTPYTWTSRGPTTDGDFGVSICAPGGAIASVPAFTLRGTQLMNGTSMAAPHVCGAVALLVSGMKARSLPYSPYSMKRALENTAQYMEDLDGFAQGHGLLQVEKAFAHLCKYADACERDVRFQVTCGTSGKGIHMRGGLQDTAKEQSITVEPFYLKNDYAEPKSKIEFNIRFALACSAPWVEYPSHLDMMYMNRPFTIKVDPTALEPGVHSTCIKAYDVTCVDKGSVFEVPITVVKPLAVDKSELPDLTFNNVYFKPGTIKRHFVQVPDDATWAVLRLKARKDTKNSRFVLHCVQLRPQLMCKTQEFHKMVSISQQSEATHGFPVRGGIVLEAVVAKWWASLGDVCIDYSLSFYGLKPESPTVMMHGADGILHLEVRSSLRHEELSPTISLKTQVQVLRPNDAKVCALGTRDVIPPSRQIYELQLSYSFHINKATEVSPNSALLSDLLYESEYESQLWMLFDSNKQLIAAGDAYPCKYLVKVEKGDFVLKMHVRHERRELLDRLTDLTLLLAQKLPSTLTLDVYTSHSQALITGKKAQPIVLAPGTTQPIYITPLPNEKSLKGATMGQYLSGTISYAKDEIGKKVDLYSFRYILPPEPPRKQSSNGSKVAMAVCASSSSDSKESNKEKERSKADDFNEALRDTRISWMTKIGLHGANMELSNKIFGELNAEFPDHLPLLLARLQSLYDFLSENNNSELFFAYPSLTSEALGLADKIIGLINQDKLLSYFGLKNDSRPESTKIKTQMEKQKLALVDAHVRKGLILAELYLASQQELDAVETVPEESSVSLPSPTLAELDFIMKEILKYADYSDSRVVPFSIQHAVVLEQYGRALKFTQKQQEEKQSKDLDLKSLQYLQNLGWEHAAQHMEAGLPVRYPSTYHPF</sequence>
<dbReference type="Gene3D" id="3.40.50.200">
    <property type="entry name" value="Peptidase S8/S53 domain"/>
    <property type="match status" value="1"/>
</dbReference>
<comment type="catalytic activity">
    <reaction evidence="1">
        <text>Release of an N-terminal tripeptide from a polypeptide.</text>
        <dbReference type="EC" id="3.4.14.10"/>
    </reaction>
</comment>
<dbReference type="OrthoDB" id="10256524at2759"/>
<evidence type="ECO:0000259" key="13">
    <source>
        <dbReference type="Pfam" id="PF12580"/>
    </source>
</evidence>
<dbReference type="InterPro" id="IPR023828">
    <property type="entry name" value="Peptidase_S8_Ser-AS"/>
</dbReference>
<keyword evidence="6 10" id="KW-0645">Protease</keyword>
<feature type="domain" description="Tripeptidyl peptidase II second Ig-like" evidence="13">
    <location>
        <begin position="794"/>
        <end position="980"/>
    </location>
</feature>
<dbReference type="Gene3D" id="2.20.25.690">
    <property type="match status" value="1"/>
</dbReference>
<feature type="domain" description="Tripeptidyl peptidase II C-terminal" evidence="14">
    <location>
        <begin position="1040"/>
        <end position="1102"/>
    </location>
</feature>
<dbReference type="SUPFAM" id="SSF52743">
    <property type="entry name" value="Subtilisin-like"/>
    <property type="match status" value="1"/>
</dbReference>
<dbReference type="Pfam" id="PF21316">
    <property type="entry name" value="TPPII_GBD"/>
    <property type="match status" value="1"/>
</dbReference>
<evidence type="ECO:0000256" key="1">
    <source>
        <dbReference type="ARBA" id="ARBA00001910"/>
    </source>
</evidence>
<dbReference type="PANTHER" id="PTHR43806">
    <property type="entry name" value="PEPTIDASE S8"/>
    <property type="match status" value="1"/>
</dbReference>
<feature type="active site" description="Charge relay system" evidence="10">
    <location>
        <position position="266"/>
    </location>
</feature>
<keyword evidence="7 10" id="KW-0378">Hydrolase</keyword>
<feature type="region of interest" description="Disordered" evidence="11">
    <location>
        <begin position="134"/>
        <end position="171"/>
    </location>
</feature>
<dbReference type="InterPro" id="IPR046940">
    <property type="entry name" value="TPPII_Ig-like_sf"/>
</dbReference>
<reference evidence="17 18" key="1">
    <citation type="submission" date="2020-04" db="EMBL/GenBank/DDBJ databases">
        <authorList>
            <person name="Alioto T."/>
            <person name="Alioto T."/>
            <person name="Gomez Garrido J."/>
        </authorList>
    </citation>
    <scope>NUCLEOTIDE SEQUENCE [LARGE SCALE GENOMIC DNA]</scope>
</reference>
<accession>A0A8S1D3J2</accession>
<comment type="caution">
    <text evidence="17">The sequence shown here is derived from an EMBL/GenBank/DDBJ whole genome shotgun (WGS) entry which is preliminary data.</text>
</comment>
<dbReference type="InterPro" id="IPR048384">
    <property type="entry name" value="TPPII_GBD"/>
</dbReference>
<feature type="region of interest" description="Disordered" evidence="11">
    <location>
        <begin position="1015"/>
        <end position="1051"/>
    </location>
</feature>
<evidence type="ECO:0000259" key="16">
    <source>
        <dbReference type="Pfam" id="PF21316"/>
    </source>
</evidence>
<dbReference type="InterPro" id="IPR048383">
    <property type="entry name" value="TPPII_Ig-like-1"/>
</dbReference>
<dbReference type="GO" id="GO:0004177">
    <property type="term" value="F:aminopeptidase activity"/>
    <property type="evidence" value="ECO:0007669"/>
    <property type="project" value="UniProtKB-KW"/>
</dbReference>
<proteinExistence type="inferred from homology"/>
<evidence type="ECO:0000256" key="10">
    <source>
        <dbReference type="PROSITE-ProRule" id="PRU01240"/>
    </source>
</evidence>
<dbReference type="Pfam" id="PF21223">
    <property type="entry name" value="TPPII_Ig-like-1"/>
    <property type="match status" value="1"/>
</dbReference>
<dbReference type="PANTHER" id="PTHR43806:SF14">
    <property type="entry name" value="TRIPEPTIDYL-PEPTIDASE 2"/>
    <property type="match status" value="1"/>
</dbReference>
<feature type="domain" description="Tripeptidyl-peptidase II first Ig-like" evidence="15">
    <location>
        <begin position="536"/>
        <end position="651"/>
    </location>
</feature>
<dbReference type="InterPro" id="IPR022229">
    <property type="entry name" value="TPPII_Ig-like-2"/>
</dbReference>
<evidence type="ECO:0000256" key="9">
    <source>
        <dbReference type="ARBA" id="ARBA00032232"/>
    </source>
</evidence>
<keyword evidence="8 10" id="KW-0720">Serine protease</keyword>
<dbReference type="FunFam" id="3.40.50.200:FF:000003">
    <property type="entry name" value="Tripeptidyl peptidase 2"/>
    <property type="match status" value="1"/>
</dbReference>
<dbReference type="Pfam" id="PF12580">
    <property type="entry name" value="TPPII"/>
    <property type="match status" value="1"/>
</dbReference>
<evidence type="ECO:0000256" key="7">
    <source>
        <dbReference type="ARBA" id="ARBA00022801"/>
    </source>
</evidence>
<protein>
    <recommendedName>
        <fullName evidence="4">Tripeptidyl-peptidase 2</fullName>
        <ecNumber evidence="3">3.4.14.10</ecNumber>
    </recommendedName>
    <alternativeName>
        <fullName evidence="9">Tripeptidyl aminopeptidase</fullName>
    </alternativeName>
</protein>
<feature type="compositionally biased region" description="Basic and acidic residues" evidence="11">
    <location>
        <begin position="134"/>
        <end position="144"/>
    </location>
</feature>
<evidence type="ECO:0000256" key="2">
    <source>
        <dbReference type="ARBA" id="ARBA00011073"/>
    </source>
</evidence>
<dbReference type="Proteomes" id="UP000494165">
    <property type="component" value="Unassembled WGS sequence"/>
</dbReference>
<dbReference type="InterPro" id="IPR036852">
    <property type="entry name" value="Peptidase_S8/S53_dom_sf"/>
</dbReference>
<feature type="active site" description="Charge relay system" evidence="10">
    <location>
        <position position="463"/>
    </location>
</feature>
<evidence type="ECO:0000256" key="4">
    <source>
        <dbReference type="ARBA" id="ARBA00020244"/>
    </source>
</evidence>
<feature type="domain" description="Tripeptidyl-peptidase II galactose-binding" evidence="16">
    <location>
        <begin position="671"/>
        <end position="759"/>
    </location>
</feature>
<dbReference type="InterPro" id="IPR046939">
    <property type="entry name" value="TPPII_C_sf"/>
</dbReference>
<name>A0A8S1D3J2_9INSE</name>
<feature type="domain" description="Peptidase S8/S53" evidence="12">
    <location>
        <begin position="37"/>
        <end position="514"/>
    </location>
</feature>
<dbReference type="EMBL" id="CADEPI010000106">
    <property type="protein sequence ID" value="CAB3374936.1"/>
    <property type="molecule type" value="Genomic_DNA"/>
</dbReference>
<evidence type="ECO:0000256" key="11">
    <source>
        <dbReference type="SAM" id="MobiDB-lite"/>
    </source>
</evidence>
<evidence type="ECO:0000313" key="17">
    <source>
        <dbReference type="EMBL" id="CAB3374936.1"/>
    </source>
</evidence>
<dbReference type="InterPro" id="IPR050131">
    <property type="entry name" value="Peptidase_S8_subtilisin-like"/>
</dbReference>
<dbReference type="GO" id="GO:0006508">
    <property type="term" value="P:proteolysis"/>
    <property type="evidence" value="ECO:0007669"/>
    <property type="project" value="UniProtKB-KW"/>
</dbReference>